<evidence type="ECO:0000259" key="1">
    <source>
        <dbReference type="Pfam" id="PF00534"/>
    </source>
</evidence>
<evidence type="ECO:0000313" key="2">
    <source>
        <dbReference type="EMBL" id="MDG0808678.1"/>
    </source>
</evidence>
<dbReference type="GO" id="GO:0016757">
    <property type="term" value="F:glycosyltransferase activity"/>
    <property type="evidence" value="ECO:0007669"/>
    <property type="project" value="InterPro"/>
</dbReference>
<dbReference type="InterPro" id="IPR050194">
    <property type="entry name" value="Glycosyltransferase_grp1"/>
</dbReference>
<dbReference type="PANTHER" id="PTHR45947">
    <property type="entry name" value="SULFOQUINOVOSYL TRANSFERASE SQD2"/>
    <property type="match status" value="1"/>
</dbReference>
<accession>A0A9X4QRV8</accession>
<sequence>MRVLFSYLVPSGGMETLNRLRAEALIRHGVDCRIHYQLHGSGLQNNTSGVPVYVTNDDYGIWQMLQEGRFDAVIISNDFHGLERMRRLGFAGTLLFEVQGLGTRQMAVETLLGGATYMRAYANGLLYPQTAHLIELFRGMFSDMPQFCFDNPLDVERFGYHPVPIHSNPILGWVGRIEPNKNWRAYLQIGAELRRRGHDVHLWTFEDAALNRPEEQEAFEQTASIMGLAPVIRRHSNVPNLVMSDYYSIIGDSGGLLASTSILEGFGYAVGEAMLCRCPVVAADSDGVRAFVEHSLTGLLYAQEAIGVAADLAEALLLDAGFRERIRADGRQHAVARFAPAHYVGNFLQVLRAFGLG</sequence>
<dbReference type="RefSeq" id="WP_277529412.1">
    <property type="nucleotide sequence ID" value="NZ_JAPDIA010000002.1"/>
</dbReference>
<dbReference type="CDD" id="cd03801">
    <property type="entry name" value="GT4_PimA-like"/>
    <property type="match status" value="1"/>
</dbReference>
<dbReference type="Gene3D" id="3.40.50.2000">
    <property type="entry name" value="Glycogen Phosphorylase B"/>
    <property type="match status" value="1"/>
</dbReference>
<dbReference type="SUPFAM" id="SSF53756">
    <property type="entry name" value="UDP-Glycosyltransferase/glycogen phosphorylase"/>
    <property type="match status" value="1"/>
</dbReference>
<name>A0A9X4QRV8_9BACL</name>
<dbReference type="Proteomes" id="UP001153404">
    <property type="component" value="Unassembled WGS sequence"/>
</dbReference>
<protein>
    <submittedName>
        <fullName evidence="2">Glycosyltransferase family 4 protein</fullName>
    </submittedName>
</protein>
<dbReference type="AlphaFoldDB" id="A0A9X4QRV8"/>
<comment type="caution">
    <text evidence="2">The sequence shown here is derived from an EMBL/GenBank/DDBJ whole genome shotgun (WGS) entry which is preliminary data.</text>
</comment>
<dbReference type="PANTHER" id="PTHR45947:SF3">
    <property type="entry name" value="SULFOQUINOVOSYL TRANSFERASE SQD2"/>
    <property type="match status" value="1"/>
</dbReference>
<feature type="domain" description="Glycosyl transferase family 1" evidence="1">
    <location>
        <begin position="168"/>
        <end position="332"/>
    </location>
</feature>
<gene>
    <name evidence="2" type="ORF">OMP40_04185</name>
</gene>
<keyword evidence="3" id="KW-1185">Reference proteome</keyword>
<organism evidence="2 3">
    <name type="scientific">Cohnella rhizosphaerae</name>
    <dbReference type="NCBI Taxonomy" id="1457232"/>
    <lineage>
        <taxon>Bacteria</taxon>
        <taxon>Bacillati</taxon>
        <taxon>Bacillota</taxon>
        <taxon>Bacilli</taxon>
        <taxon>Bacillales</taxon>
        <taxon>Paenibacillaceae</taxon>
        <taxon>Cohnella</taxon>
    </lineage>
</organism>
<dbReference type="Pfam" id="PF00534">
    <property type="entry name" value="Glycos_transf_1"/>
    <property type="match status" value="1"/>
</dbReference>
<evidence type="ECO:0000313" key="3">
    <source>
        <dbReference type="Proteomes" id="UP001153404"/>
    </source>
</evidence>
<reference evidence="2" key="1">
    <citation type="submission" date="2022-10" db="EMBL/GenBank/DDBJ databases">
        <title>Comparative genomic analysis of Cohnella hashimotonis sp. nov., isolated from the International Space Station.</title>
        <authorList>
            <person name="Simpson A."/>
            <person name="Venkateswaran K."/>
        </authorList>
    </citation>
    <scope>NUCLEOTIDE SEQUENCE</scope>
    <source>
        <strain evidence="2">DSM 28161</strain>
    </source>
</reference>
<dbReference type="EMBL" id="JAPDIA010000002">
    <property type="protein sequence ID" value="MDG0808678.1"/>
    <property type="molecule type" value="Genomic_DNA"/>
</dbReference>
<dbReference type="InterPro" id="IPR001296">
    <property type="entry name" value="Glyco_trans_1"/>
</dbReference>
<proteinExistence type="predicted"/>